<dbReference type="AlphaFoldDB" id="A0A5N7B630"/>
<accession>A0A5N7B630</accession>
<evidence type="ECO:0000313" key="2">
    <source>
        <dbReference type="Proteomes" id="UP000326198"/>
    </source>
</evidence>
<dbReference type="Proteomes" id="UP000326198">
    <property type="component" value="Unassembled WGS sequence"/>
</dbReference>
<dbReference type="EMBL" id="ML736221">
    <property type="protein sequence ID" value="KAE8377574.1"/>
    <property type="molecule type" value="Genomic_DNA"/>
</dbReference>
<reference evidence="1 2" key="1">
    <citation type="submission" date="2019-04" db="EMBL/GenBank/DDBJ databases">
        <title>Friends and foes A comparative genomics studyof 23 Aspergillus species from section Flavi.</title>
        <authorList>
            <consortium name="DOE Joint Genome Institute"/>
            <person name="Kjaerbolling I."/>
            <person name="Vesth T."/>
            <person name="Frisvad J.C."/>
            <person name="Nybo J.L."/>
            <person name="Theobald S."/>
            <person name="Kildgaard S."/>
            <person name="Isbrandt T."/>
            <person name="Kuo A."/>
            <person name="Sato A."/>
            <person name="Lyhne E.K."/>
            <person name="Kogle M.E."/>
            <person name="Wiebenga A."/>
            <person name="Kun R.S."/>
            <person name="Lubbers R.J."/>
            <person name="Makela M.R."/>
            <person name="Barry K."/>
            <person name="Chovatia M."/>
            <person name="Clum A."/>
            <person name="Daum C."/>
            <person name="Haridas S."/>
            <person name="He G."/>
            <person name="LaButti K."/>
            <person name="Lipzen A."/>
            <person name="Mondo S."/>
            <person name="Riley R."/>
            <person name="Salamov A."/>
            <person name="Simmons B.A."/>
            <person name="Magnuson J.K."/>
            <person name="Henrissat B."/>
            <person name="Mortensen U.H."/>
            <person name="Larsen T.O."/>
            <person name="Devries R.P."/>
            <person name="Grigoriev I.V."/>
            <person name="Machida M."/>
            <person name="Baker S.E."/>
            <person name="Andersen M.R."/>
        </authorList>
    </citation>
    <scope>NUCLEOTIDE SEQUENCE [LARGE SCALE GENOMIC DNA]</scope>
    <source>
        <strain evidence="1 2">IBT 29228</strain>
    </source>
</reference>
<name>A0A5N7B630_9EURO</name>
<organism evidence="1 2">
    <name type="scientific">Aspergillus bertholletiae</name>
    <dbReference type="NCBI Taxonomy" id="1226010"/>
    <lineage>
        <taxon>Eukaryota</taxon>
        <taxon>Fungi</taxon>
        <taxon>Dikarya</taxon>
        <taxon>Ascomycota</taxon>
        <taxon>Pezizomycotina</taxon>
        <taxon>Eurotiomycetes</taxon>
        <taxon>Eurotiomycetidae</taxon>
        <taxon>Eurotiales</taxon>
        <taxon>Aspergillaceae</taxon>
        <taxon>Aspergillus</taxon>
        <taxon>Aspergillus subgen. Circumdati</taxon>
    </lineage>
</organism>
<proteinExistence type="predicted"/>
<dbReference type="OrthoDB" id="2013972at2759"/>
<keyword evidence="2" id="KW-1185">Reference proteome</keyword>
<protein>
    <submittedName>
        <fullName evidence="1">Uncharacterized protein</fullName>
    </submittedName>
</protein>
<evidence type="ECO:0000313" key="1">
    <source>
        <dbReference type="EMBL" id="KAE8377574.1"/>
    </source>
</evidence>
<gene>
    <name evidence="1" type="ORF">BDV26DRAFT_263268</name>
</gene>
<sequence length="120" mass="13373">MTNGTVELIARATRAVVEPSVARNLISEWNTEERLLATVQAGGFSKENLQGTLETTAWAPRTEGILDSLSTSFWSPLKDGSEDSMRRWNQALRKRMTIKEKQSGSIEMIAWVCVAKKMTA</sequence>